<gene>
    <name evidence="2" type="ORF">EZS27_040387</name>
</gene>
<proteinExistence type="inferred from homology"/>
<dbReference type="SUPFAM" id="SSF56176">
    <property type="entry name" value="FAD-binding/transporter-associated domain-like"/>
    <property type="match status" value="1"/>
</dbReference>
<accession>A0A5J4PGG2</accession>
<dbReference type="PANTHER" id="PTHR21071">
    <property type="entry name" value="UDP-N-ACETYLENOLPYRUVOYLGLUCOSAMINE REDUCTASE"/>
    <property type="match status" value="1"/>
</dbReference>
<feature type="non-terminal residue" evidence="2">
    <location>
        <position position="212"/>
    </location>
</feature>
<sequence length="212" mass="24393">MIREYHNYSLLPHNTFGIDVTASRFIEYDTPNELYELISSSRIEEPYLHIGQGSNLLFVKDFEGTMLHSRIKSIDITDETTDSVGVRVGAGVRWDDFVLWCVENNWYGIENLSYIPGETGACAVQNIGAYGTEIKDFISNVETINFAGKKQTYSVEECKYAYRYSIFKELDRKDCFVTYVYFKLSKTPHYVLDYGTVREAVAKYPEVSLKIV</sequence>
<name>A0A5J4PGG2_9ZZZZ</name>
<dbReference type="InterPro" id="IPR016169">
    <property type="entry name" value="FAD-bd_PCMH_sub2"/>
</dbReference>
<dbReference type="AlphaFoldDB" id="A0A5J4PGG2"/>
<dbReference type="InterPro" id="IPR036318">
    <property type="entry name" value="FAD-bd_PCMH-like_sf"/>
</dbReference>
<dbReference type="InterPro" id="IPR006094">
    <property type="entry name" value="Oxid_FAD_bind_N"/>
</dbReference>
<dbReference type="Gene3D" id="3.30.43.10">
    <property type="entry name" value="Uridine Diphospho-n-acetylenolpyruvylglucosamine Reductase, domain 2"/>
    <property type="match status" value="1"/>
</dbReference>
<dbReference type="Gene3D" id="3.30.465.10">
    <property type="match status" value="1"/>
</dbReference>
<reference evidence="2" key="1">
    <citation type="submission" date="2019-03" db="EMBL/GenBank/DDBJ databases">
        <title>Single cell metagenomics reveals metabolic interactions within the superorganism composed of flagellate Streblomastix strix and complex community of Bacteroidetes bacteria on its surface.</title>
        <authorList>
            <person name="Treitli S.C."/>
            <person name="Kolisko M."/>
            <person name="Husnik F."/>
            <person name="Keeling P."/>
            <person name="Hampl V."/>
        </authorList>
    </citation>
    <scope>NUCLEOTIDE SEQUENCE</scope>
    <source>
        <strain evidence="2">STM</strain>
    </source>
</reference>
<protein>
    <submittedName>
        <fullName evidence="2">UDP-N-acetylenolpyruvoylglucosamine reductase</fullName>
        <ecNumber evidence="2">1.3.1.98</ecNumber>
    </submittedName>
</protein>
<dbReference type="InterPro" id="IPR003170">
    <property type="entry name" value="MurB"/>
</dbReference>
<dbReference type="EC" id="1.3.1.98" evidence="2"/>
<evidence type="ECO:0000259" key="1">
    <source>
        <dbReference type="PROSITE" id="PS51387"/>
    </source>
</evidence>
<dbReference type="GO" id="GO:0008762">
    <property type="term" value="F:UDP-N-acetylmuramate dehydrogenase activity"/>
    <property type="evidence" value="ECO:0007669"/>
    <property type="project" value="UniProtKB-EC"/>
</dbReference>
<dbReference type="GO" id="GO:0005829">
    <property type="term" value="C:cytosol"/>
    <property type="evidence" value="ECO:0007669"/>
    <property type="project" value="TreeGrafter"/>
</dbReference>
<dbReference type="PROSITE" id="PS51387">
    <property type="entry name" value="FAD_PCMH"/>
    <property type="match status" value="1"/>
</dbReference>
<feature type="domain" description="FAD-binding PCMH-type" evidence="1">
    <location>
        <begin position="18"/>
        <end position="187"/>
    </location>
</feature>
<dbReference type="InterPro" id="IPR016167">
    <property type="entry name" value="FAD-bd_PCMH_sub1"/>
</dbReference>
<dbReference type="GO" id="GO:0071949">
    <property type="term" value="F:FAD binding"/>
    <property type="evidence" value="ECO:0007669"/>
    <property type="project" value="InterPro"/>
</dbReference>
<dbReference type="EMBL" id="SNRY01008810">
    <property type="protein sequence ID" value="KAA6307938.1"/>
    <property type="molecule type" value="Genomic_DNA"/>
</dbReference>
<dbReference type="GO" id="GO:0071555">
    <property type="term" value="P:cell wall organization"/>
    <property type="evidence" value="ECO:0007669"/>
    <property type="project" value="TreeGrafter"/>
</dbReference>
<dbReference type="Pfam" id="PF01565">
    <property type="entry name" value="FAD_binding_4"/>
    <property type="match status" value="1"/>
</dbReference>
<evidence type="ECO:0000313" key="2">
    <source>
        <dbReference type="EMBL" id="KAA6307938.1"/>
    </source>
</evidence>
<organism evidence="2">
    <name type="scientific">termite gut metagenome</name>
    <dbReference type="NCBI Taxonomy" id="433724"/>
    <lineage>
        <taxon>unclassified sequences</taxon>
        <taxon>metagenomes</taxon>
        <taxon>organismal metagenomes</taxon>
    </lineage>
</organism>
<comment type="caution">
    <text evidence="2">The sequence shown here is derived from an EMBL/GenBank/DDBJ whole genome shotgun (WGS) entry which is preliminary data.</text>
</comment>
<dbReference type="HAMAP" id="MF_00037">
    <property type="entry name" value="MurB"/>
    <property type="match status" value="1"/>
</dbReference>
<dbReference type="PANTHER" id="PTHR21071:SF4">
    <property type="entry name" value="UDP-N-ACETYLENOLPYRUVOYLGLUCOSAMINE REDUCTASE"/>
    <property type="match status" value="1"/>
</dbReference>
<keyword evidence="2" id="KW-0560">Oxidoreductase</keyword>
<dbReference type="InterPro" id="IPR016166">
    <property type="entry name" value="FAD-bd_PCMH"/>
</dbReference>